<sequence>MLEALPYELLFSIAEWLPPQAIRSLSRVSSKLYSTLIPLAYRSVTFRAASEWALNVLDVDSFFNLHQDLQECCHLLHTKNLSFVAPIHVARFNRCTYFNVFRTMGLRQSLSTLGTSNETKAHEQFLDDISRQIKVALAHLKPHNLRSFQWRLGTCIPAGFLDTGGLINRQQNCLTHLVLVTDGSCPHAGGCLEGLHELTFLESLEWEGVQHPAEIDSLRRCVRQNSPHLTNLSIGFAVHVANIDFYRDILGLPAPNLVPLGETLSDPSANYPFLQSLSLSKAPLPLKLRQNYELLFCSLKSLTLHGCANELEFLKCLSHSHNRVRLVRFEFCSDSLLHEVNESRDVNLKPLTDFLLSFQGLRYLHLKLSNFSNESHIQTAIAHHHSTLESLAYHQRQLVSVGEEGLFEETRDYSAGWILQLPKTVDTKQIIALALNAPISFVEQQSKLEPVASVSTLRILHFRFSGSELYHRNIQNEVIVRLSQKQPRCPDCRFQTDIREAHSCSIIESNYATRIMCESHEPDVTSTSSPLCTVADEFIHFAEWAFGPTGLPNLRVLAFGDFSFGSRYENQQCLFRRRPVSKGEGPRADGDGGCRCWAGRYFCIASGTDPLLWNDIKMDEINFLSVCPENSLMESPYE</sequence>
<organism evidence="2 3">
    <name type="scientific">Penicillium cataractarum</name>
    <dbReference type="NCBI Taxonomy" id="2100454"/>
    <lineage>
        <taxon>Eukaryota</taxon>
        <taxon>Fungi</taxon>
        <taxon>Dikarya</taxon>
        <taxon>Ascomycota</taxon>
        <taxon>Pezizomycotina</taxon>
        <taxon>Eurotiomycetes</taxon>
        <taxon>Eurotiomycetidae</taxon>
        <taxon>Eurotiales</taxon>
        <taxon>Aspergillaceae</taxon>
        <taxon>Penicillium</taxon>
    </lineage>
</organism>
<evidence type="ECO:0000313" key="3">
    <source>
        <dbReference type="Proteomes" id="UP001147782"/>
    </source>
</evidence>
<feature type="domain" description="F-box" evidence="1">
    <location>
        <begin position="1"/>
        <end position="44"/>
    </location>
</feature>
<dbReference type="Pfam" id="PF00646">
    <property type="entry name" value="F-box"/>
    <property type="match status" value="1"/>
</dbReference>
<evidence type="ECO:0000313" key="2">
    <source>
        <dbReference type="EMBL" id="KAJ5369964.1"/>
    </source>
</evidence>
<accession>A0A9W9S3J1</accession>
<dbReference type="PROSITE" id="PS50181">
    <property type="entry name" value="FBOX"/>
    <property type="match status" value="1"/>
</dbReference>
<dbReference type="AlphaFoldDB" id="A0A9W9S3J1"/>
<reference evidence="2" key="1">
    <citation type="submission" date="2022-11" db="EMBL/GenBank/DDBJ databases">
        <authorList>
            <person name="Petersen C."/>
        </authorList>
    </citation>
    <scope>NUCLEOTIDE SEQUENCE</scope>
    <source>
        <strain evidence="2">IBT 29864</strain>
    </source>
</reference>
<evidence type="ECO:0000259" key="1">
    <source>
        <dbReference type="PROSITE" id="PS50181"/>
    </source>
</evidence>
<gene>
    <name evidence="2" type="ORF">N7496_006056</name>
</gene>
<name>A0A9W9S3J1_9EURO</name>
<dbReference type="Proteomes" id="UP001147782">
    <property type="component" value="Unassembled WGS sequence"/>
</dbReference>
<dbReference type="SUPFAM" id="SSF81383">
    <property type="entry name" value="F-box domain"/>
    <property type="match status" value="1"/>
</dbReference>
<dbReference type="GeneID" id="81438164"/>
<dbReference type="OrthoDB" id="1720422at2759"/>
<dbReference type="InterPro" id="IPR001810">
    <property type="entry name" value="F-box_dom"/>
</dbReference>
<keyword evidence="3" id="KW-1185">Reference proteome</keyword>
<reference evidence="2" key="2">
    <citation type="journal article" date="2023" name="IMA Fungus">
        <title>Comparative genomic study of the Penicillium genus elucidates a diverse pangenome and 15 lateral gene transfer events.</title>
        <authorList>
            <person name="Petersen C."/>
            <person name="Sorensen T."/>
            <person name="Nielsen M.R."/>
            <person name="Sondergaard T.E."/>
            <person name="Sorensen J.L."/>
            <person name="Fitzpatrick D.A."/>
            <person name="Frisvad J.C."/>
            <person name="Nielsen K.L."/>
        </authorList>
    </citation>
    <scope>NUCLEOTIDE SEQUENCE</scope>
    <source>
        <strain evidence="2">IBT 29864</strain>
    </source>
</reference>
<comment type="caution">
    <text evidence="2">The sequence shown here is derived from an EMBL/GenBank/DDBJ whole genome shotgun (WGS) entry which is preliminary data.</text>
</comment>
<dbReference type="EMBL" id="JAPZBS010000005">
    <property type="protein sequence ID" value="KAJ5369964.1"/>
    <property type="molecule type" value="Genomic_DNA"/>
</dbReference>
<protein>
    <recommendedName>
        <fullName evidence="1">F-box domain-containing protein</fullName>
    </recommendedName>
</protein>
<dbReference type="InterPro" id="IPR036047">
    <property type="entry name" value="F-box-like_dom_sf"/>
</dbReference>
<proteinExistence type="predicted"/>
<dbReference type="RefSeq" id="XP_056554398.1">
    <property type="nucleotide sequence ID" value="XM_056698985.1"/>
</dbReference>